<feature type="compositionally biased region" description="Low complexity" evidence="1">
    <location>
        <begin position="361"/>
        <end position="374"/>
    </location>
</feature>
<keyword evidence="4" id="KW-1185">Reference proteome</keyword>
<evidence type="ECO:0000256" key="1">
    <source>
        <dbReference type="SAM" id="MobiDB-lite"/>
    </source>
</evidence>
<feature type="compositionally biased region" description="Low complexity" evidence="1">
    <location>
        <begin position="394"/>
        <end position="409"/>
    </location>
</feature>
<feature type="compositionally biased region" description="Low complexity" evidence="1">
    <location>
        <begin position="570"/>
        <end position="580"/>
    </location>
</feature>
<evidence type="ECO:0000259" key="2">
    <source>
        <dbReference type="Pfam" id="PF02214"/>
    </source>
</evidence>
<dbReference type="InterPro" id="IPR011333">
    <property type="entry name" value="SKP1/BTB/POZ_sf"/>
</dbReference>
<organism evidence="3 4">
    <name type="scientific">Volvox africanus</name>
    <dbReference type="NCBI Taxonomy" id="51714"/>
    <lineage>
        <taxon>Eukaryota</taxon>
        <taxon>Viridiplantae</taxon>
        <taxon>Chlorophyta</taxon>
        <taxon>core chlorophytes</taxon>
        <taxon>Chlorophyceae</taxon>
        <taxon>CS clade</taxon>
        <taxon>Chlamydomonadales</taxon>
        <taxon>Volvocaceae</taxon>
        <taxon>Volvox</taxon>
    </lineage>
</organism>
<reference evidence="3 4" key="1">
    <citation type="journal article" date="2023" name="IScience">
        <title>Expanded male sex-determining region conserved during the evolution of homothallism in the green alga Volvox.</title>
        <authorList>
            <person name="Yamamoto K."/>
            <person name="Matsuzaki R."/>
            <person name="Mahakham W."/>
            <person name="Heman W."/>
            <person name="Sekimoto H."/>
            <person name="Kawachi M."/>
            <person name="Minakuchi Y."/>
            <person name="Toyoda A."/>
            <person name="Nozaki H."/>
        </authorList>
    </citation>
    <scope>NUCLEOTIDE SEQUENCE [LARGE SCALE GENOMIC DNA]</scope>
    <source>
        <strain evidence="3 4">NIES-4468</strain>
    </source>
</reference>
<comment type="caution">
    <text evidence="3">The sequence shown here is derived from an EMBL/GenBank/DDBJ whole genome shotgun (WGS) entry which is preliminary data.</text>
</comment>
<dbReference type="PANTHER" id="PTHR14499:SF136">
    <property type="entry name" value="GH08630P"/>
    <property type="match status" value="1"/>
</dbReference>
<feature type="region of interest" description="Disordered" evidence="1">
    <location>
        <begin position="293"/>
        <end position="441"/>
    </location>
</feature>
<protein>
    <recommendedName>
        <fullName evidence="2">Potassium channel tetramerisation-type BTB domain-containing protein</fullName>
    </recommendedName>
</protein>
<evidence type="ECO:0000313" key="3">
    <source>
        <dbReference type="EMBL" id="GLI61881.1"/>
    </source>
</evidence>
<name>A0ABQ5RXV3_9CHLO</name>
<feature type="compositionally biased region" description="Low complexity" evidence="1">
    <location>
        <begin position="226"/>
        <end position="239"/>
    </location>
</feature>
<feature type="compositionally biased region" description="Gly residues" evidence="1">
    <location>
        <begin position="307"/>
        <end position="319"/>
    </location>
</feature>
<dbReference type="InterPro" id="IPR003131">
    <property type="entry name" value="T1-type_BTB"/>
</dbReference>
<evidence type="ECO:0000313" key="4">
    <source>
        <dbReference type="Proteomes" id="UP001165090"/>
    </source>
</evidence>
<feature type="compositionally biased region" description="Pro residues" evidence="1">
    <location>
        <begin position="375"/>
        <end position="393"/>
    </location>
</feature>
<proteinExistence type="predicted"/>
<feature type="region of interest" description="Disordered" evidence="1">
    <location>
        <begin position="53"/>
        <end position="78"/>
    </location>
</feature>
<dbReference type="EMBL" id="BSDZ01000011">
    <property type="protein sequence ID" value="GLI61881.1"/>
    <property type="molecule type" value="Genomic_DNA"/>
</dbReference>
<feature type="region of interest" description="Disordered" evidence="1">
    <location>
        <begin position="567"/>
        <end position="639"/>
    </location>
</feature>
<feature type="domain" description="Potassium channel tetramerisation-type BTB" evidence="2">
    <location>
        <begin position="103"/>
        <end position="167"/>
    </location>
</feature>
<accession>A0ABQ5RXV3</accession>
<dbReference type="Proteomes" id="UP001165090">
    <property type="component" value="Unassembled WGS sequence"/>
</dbReference>
<gene>
    <name evidence="3" type="ORF">VaNZ11_004392</name>
</gene>
<dbReference type="SUPFAM" id="SSF54695">
    <property type="entry name" value="POZ domain"/>
    <property type="match status" value="1"/>
</dbReference>
<dbReference type="CDD" id="cd18316">
    <property type="entry name" value="BTB_POZ_KCTD-like"/>
    <property type="match status" value="1"/>
</dbReference>
<dbReference type="PANTHER" id="PTHR14499">
    <property type="entry name" value="POTASSIUM CHANNEL TETRAMERIZATION DOMAIN-CONTAINING"/>
    <property type="match status" value="1"/>
</dbReference>
<sequence>MRRVSQRSTWYGGTYVAGSPSILTTPCARVLARPRVHSGAVLLRVRAVLEEPHGAAGAPSSGRGGGGSGGSRPAKQSSIRWARRQRMLVSEPRLGSRDDDLLELNVGGKLMQTTRSTLQVISGSRLASMFRKGGESALRYDSRGRIWLDLDPPLFELVLRYLRETKMNGGNRRGCLPAVQSADVVPFRRLLLHLGLLPYAGATIPIAVGREPTGGEVETPLPPTIHPHATTSAAMSAAPSEQPGRGTTPEGHFPKHHHRHQKQQSQQQQHPTDAQIENSADFINDTATCNVLSSVPTTRGNVKGSSGATGSGCGSGSGVGSRSEESHHPGDQSGSQAEPQGDGTIGCQRENGVPSATFRTSASTSGSVCGSVSPSPSPSPSPPPSPSPSPSPSSPAEGAASGGRNLAAGRSGGSNAGGFRLLPPRRGGDSGGGADRAIMKLSPPPIRTVGGVSQLFYISTNYNEARGLRVSVHTEDDVRAAAAAAAAPPVAATQMPPPAEPFDIFIDTTYGEGQISLTFVSRSELLPGGVFLGLTSRAQLDRKGAQIPCYGWKSNGCTYNDHTGGGRLGGSSSSRSSSMGTESILHDPAAGTTGSKGPRAKLGPTGAAPESGGGASLRMPQPFGSSEDAPQGPEEQTPLWRKGDSVELIMRQGQQHNQLLLKVNGQAVDVINRLPSFRHWSWYVGLWAGGDISCVVFQRDQYAVYWGDYAVKRYL</sequence>
<dbReference type="Pfam" id="PF02214">
    <property type="entry name" value="BTB_2"/>
    <property type="match status" value="1"/>
</dbReference>
<feature type="region of interest" description="Disordered" evidence="1">
    <location>
        <begin position="211"/>
        <end position="274"/>
    </location>
</feature>
<dbReference type="Gene3D" id="3.30.710.10">
    <property type="entry name" value="Potassium Channel Kv1.1, Chain A"/>
    <property type="match status" value="1"/>
</dbReference>